<accession>A0A7G5H4P3</accession>
<evidence type="ECO:0000313" key="3">
    <source>
        <dbReference type="Proteomes" id="UP000515369"/>
    </source>
</evidence>
<evidence type="ECO:0000256" key="1">
    <source>
        <dbReference type="SAM" id="SignalP"/>
    </source>
</evidence>
<evidence type="ECO:0000313" key="2">
    <source>
        <dbReference type="EMBL" id="QMW06085.1"/>
    </source>
</evidence>
<dbReference type="EMBL" id="CP059732">
    <property type="protein sequence ID" value="QMW06085.1"/>
    <property type="molecule type" value="Genomic_DNA"/>
</dbReference>
<gene>
    <name evidence="2" type="ORF">H3H32_14905</name>
</gene>
<proteinExistence type="predicted"/>
<protein>
    <submittedName>
        <fullName evidence="2">Uncharacterized protein</fullName>
    </submittedName>
</protein>
<reference evidence="2 3" key="1">
    <citation type="submission" date="2020-07" db="EMBL/GenBank/DDBJ databases">
        <title>Spirosoma foliorum sp. nov., isolated from the leaves on the Nejang mountain Korea, Republic of.</title>
        <authorList>
            <person name="Ho H."/>
            <person name="Lee Y.-J."/>
            <person name="Nurcahyanto D.-A."/>
            <person name="Kim S.-G."/>
        </authorList>
    </citation>
    <scope>NUCLEOTIDE SEQUENCE [LARGE SCALE GENOMIC DNA]</scope>
    <source>
        <strain evidence="2 3">PL0136</strain>
    </source>
</reference>
<organism evidence="2 3">
    <name type="scientific">Spirosoma foliorum</name>
    <dbReference type="NCBI Taxonomy" id="2710596"/>
    <lineage>
        <taxon>Bacteria</taxon>
        <taxon>Pseudomonadati</taxon>
        <taxon>Bacteroidota</taxon>
        <taxon>Cytophagia</taxon>
        <taxon>Cytophagales</taxon>
        <taxon>Cytophagaceae</taxon>
        <taxon>Spirosoma</taxon>
    </lineage>
</organism>
<keyword evidence="3" id="KW-1185">Reference proteome</keyword>
<dbReference type="Proteomes" id="UP000515369">
    <property type="component" value="Chromosome"/>
</dbReference>
<keyword evidence="1" id="KW-0732">Signal</keyword>
<sequence length="107" mass="11968">MKLVYILLLTTSCAYAQVPATAVRRDSLPSGFSAGQMPVVGSNNSFYHSPTDPKNVIRATLDNMPIKVPDSSTNYTMMRSYPLHANPQQQPQLFLEPMPKIIPKRFK</sequence>
<name>A0A7G5H4P3_9BACT</name>
<feature type="chain" id="PRO_5028992122" evidence="1">
    <location>
        <begin position="17"/>
        <end position="107"/>
    </location>
</feature>
<dbReference type="AlphaFoldDB" id="A0A7G5H4P3"/>
<dbReference type="KEGG" id="sfol:H3H32_14905"/>
<dbReference type="RefSeq" id="WP_182463457.1">
    <property type="nucleotide sequence ID" value="NZ_CP059732.1"/>
</dbReference>
<feature type="signal peptide" evidence="1">
    <location>
        <begin position="1"/>
        <end position="16"/>
    </location>
</feature>